<dbReference type="Gene3D" id="3.30.420.40">
    <property type="match status" value="2"/>
</dbReference>
<dbReference type="SUPFAM" id="SSF53067">
    <property type="entry name" value="Actin-like ATPase domain"/>
    <property type="match status" value="1"/>
</dbReference>
<keyword evidence="3" id="KW-1185">Reference proteome</keyword>
<reference evidence="2 3" key="1">
    <citation type="submission" date="2018-07" db="EMBL/GenBank/DDBJ databases">
        <title>Genomic Encyclopedia of Type Strains, Phase IV (KMG-IV): sequencing the most valuable type-strain genomes for metagenomic binning, comparative biology and taxonomic classification.</title>
        <authorList>
            <person name="Goeker M."/>
        </authorList>
    </citation>
    <scope>NUCLEOTIDE SEQUENCE [LARGE SCALE GENOMIC DNA]</scope>
    <source>
        <strain evidence="2 3">DSM 27016</strain>
    </source>
</reference>
<dbReference type="RefSeq" id="WP_114300347.1">
    <property type="nucleotide sequence ID" value="NZ_QPJT01000047.1"/>
</dbReference>
<dbReference type="Pfam" id="PF17989">
    <property type="entry name" value="ALP_N"/>
    <property type="match status" value="1"/>
</dbReference>
<sequence length="340" mass="38718">MVIKERKTVIGAVDLGYGWTKAKIEGEKAWRQPSVVGEPKRVYQADIREDDVRYHTLIRPEDADPCLQAKYFVGNLALMKSTIKYAGVGKDKAKDFHTRVLLETALGAIAPDVSVNLVTGLPWDFYNTQKSDMEELLKNFNKGDIFGVQHGHAAPVQARPHIKNYKIVPQHLGGLMNHILDDQGNEREEGLLVKHNWLVIDPGRFTLGLLGMERGQIMKESRSPDQGVEVAYDIIQEELRVQLGRTPDRFLLDSYVLSGEYDGIDLRPLRDYAFTAWASQIQLEIESFNRNFKGYIIVGGWAGEIAPKLKTPKDKTYIYDQWANLEGYIKIGKRTWRENM</sequence>
<name>A0A369AEY9_9FIRM</name>
<proteinExistence type="predicted"/>
<dbReference type="EMBL" id="QPJT01000047">
    <property type="protein sequence ID" value="RCX07900.1"/>
    <property type="molecule type" value="Genomic_DNA"/>
</dbReference>
<feature type="domain" description="Actin-like protein N-terminal" evidence="1">
    <location>
        <begin position="12"/>
        <end position="173"/>
    </location>
</feature>
<gene>
    <name evidence="2" type="ORF">DFR58_14720</name>
</gene>
<dbReference type="InterPro" id="IPR043129">
    <property type="entry name" value="ATPase_NBD"/>
</dbReference>
<dbReference type="AlphaFoldDB" id="A0A369AEY9"/>
<protein>
    <recommendedName>
        <fullName evidence="1">Actin-like protein N-terminal domain-containing protein</fullName>
    </recommendedName>
</protein>
<dbReference type="OrthoDB" id="5412507at2"/>
<evidence type="ECO:0000313" key="3">
    <source>
        <dbReference type="Proteomes" id="UP000253034"/>
    </source>
</evidence>
<dbReference type="CDD" id="cd24025">
    <property type="entry name" value="ASKHA_NBD_ParM_pCBH-like"/>
    <property type="match status" value="1"/>
</dbReference>
<evidence type="ECO:0000313" key="2">
    <source>
        <dbReference type="EMBL" id="RCX07900.1"/>
    </source>
</evidence>
<organism evidence="2 3">
    <name type="scientific">Anaerobacterium chartisolvens</name>
    <dbReference type="NCBI Taxonomy" id="1297424"/>
    <lineage>
        <taxon>Bacteria</taxon>
        <taxon>Bacillati</taxon>
        <taxon>Bacillota</taxon>
        <taxon>Clostridia</taxon>
        <taxon>Eubacteriales</taxon>
        <taxon>Oscillospiraceae</taxon>
        <taxon>Anaerobacterium</taxon>
    </lineage>
</organism>
<evidence type="ECO:0000259" key="1">
    <source>
        <dbReference type="Pfam" id="PF17989"/>
    </source>
</evidence>
<comment type="caution">
    <text evidence="2">The sequence shown here is derived from an EMBL/GenBank/DDBJ whole genome shotgun (WGS) entry which is preliminary data.</text>
</comment>
<dbReference type="InterPro" id="IPR040607">
    <property type="entry name" value="ALP_N"/>
</dbReference>
<dbReference type="Proteomes" id="UP000253034">
    <property type="component" value="Unassembled WGS sequence"/>
</dbReference>
<accession>A0A369AEY9</accession>